<comment type="function">
    <text evidence="1">Involved in rRNA processing.</text>
</comment>
<name>A0A9W9NYQ2_9EURO</name>
<evidence type="ECO:0000256" key="4">
    <source>
        <dbReference type="ARBA" id="ARBA00018689"/>
    </source>
</evidence>
<dbReference type="EMBL" id="JAPQKS010000004">
    <property type="protein sequence ID" value="KAJ5232249.1"/>
    <property type="molecule type" value="Genomic_DNA"/>
</dbReference>
<evidence type="ECO:0000256" key="2">
    <source>
        <dbReference type="ARBA" id="ARBA00004604"/>
    </source>
</evidence>
<feature type="compositionally biased region" description="Basic residues" evidence="9">
    <location>
        <begin position="248"/>
        <end position="260"/>
    </location>
</feature>
<feature type="compositionally biased region" description="Acidic residues" evidence="9">
    <location>
        <begin position="34"/>
        <end position="53"/>
    </location>
</feature>
<dbReference type="RefSeq" id="XP_058330242.1">
    <property type="nucleotide sequence ID" value="XM_058474502.1"/>
</dbReference>
<feature type="compositionally biased region" description="Basic and acidic residues" evidence="9">
    <location>
        <begin position="261"/>
        <end position="279"/>
    </location>
</feature>
<evidence type="ECO:0000256" key="9">
    <source>
        <dbReference type="SAM" id="MobiDB-lite"/>
    </source>
</evidence>
<reference evidence="10" key="2">
    <citation type="journal article" date="2023" name="IMA Fungus">
        <title>Comparative genomic study of the Penicillium genus elucidates a diverse pangenome and 15 lateral gene transfer events.</title>
        <authorList>
            <person name="Petersen C."/>
            <person name="Sorensen T."/>
            <person name="Nielsen M.R."/>
            <person name="Sondergaard T.E."/>
            <person name="Sorensen J.L."/>
            <person name="Fitzpatrick D.A."/>
            <person name="Frisvad J.C."/>
            <person name="Nielsen K.L."/>
        </authorList>
    </citation>
    <scope>NUCLEOTIDE SEQUENCE</scope>
    <source>
        <strain evidence="10">IBT 19713</strain>
    </source>
</reference>
<dbReference type="GO" id="GO:0000462">
    <property type="term" value="P:maturation of SSU-rRNA from tricistronic rRNA transcript (SSU-rRNA, 5.8S rRNA, LSU-rRNA)"/>
    <property type="evidence" value="ECO:0007669"/>
    <property type="project" value="TreeGrafter"/>
</dbReference>
<dbReference type="AlphaFoldDB" id="A0A9W9NYQ2"/>
<sequence length="297" mass="34196">MSDIRHSRASSKRKSRDASDEPTTRKKQHRQAEVESDEDVQFEDPSSEEELDVDSTRSKKASGTRKEKEYPSVNELKKRIRDVKRLLAKGTLPADARVLQERALAGYEQDLAEETARRQRSHMIKKYHFVRFLEKDRLQRKIHEARVNLNYTIYCPLPEKYISLYPKRDAKTDTKTDGDASDPKPESEGPKPPLWSVVEKCMEEGTLDDLREGRMNISADGKPIPVREKPLPVANKQKSKKEDADGKKSRKDLHAHKNAPAKRDKQARKDYGRERDRLQDVAVEPAEDDSDGGFFEE</sequence>
<dbReference type="Pfam" id="PF10153">
    <property type="entry name" value="Efg1"/>
    <property type="match status" value="1"/>
</dbReference>
<proteinExistence type="inferred from homology"/>
<evidence type="ECO:0000256" key="5">
    <source>
        <dbReference type="ARBA" id="ARBA00019827"/>
    </source>
</evidence>
<keyword evidence="7" id="KW-0175">Coiled coil</keyword>
<evidence type="ECO:0000313" key="11">
    <source>
        <dbReference type="Proteomes" id="UP001150941"/>
    </source>
</evidence>
<reference evidence="10" key="1">
    <citation type="submission" date="2022-11" db="EMBL/GenBank/DDBJ databases">
        <authorList>
            <person name="Petersen C."/>
        </authorList>
    </citation>
    <scope>NUCLEOTIDE SEQUENCE</scope>
    <source>
        <strain evidence="10">IBT 19713</strain>
    </source>
</reference>
<keyword evidence="11" id="KW-1185">Reference proteome</keyword>
<evidence type="ECO:0000313" key="10">
    <source>
        <dbReference type="EMBL" id="KAJ5232249.1"/>
    </source>
</evidence>
<dbReference type="InterPro" id="IPR019310">
    <property type="entry name" value="Efg1"/>
</dbReference>
<dbReference type="GeneID" id="83201805"/>
<dbReference type="PANTHER" id="PTHR33911">
    <property type="entry name" value="RRNA-PROCESSING PROTEIN EFG1"/>
    <property type="match status" value="1"/>
</dbReference>
<keyword evidence="6" id="KW-0698">rRNA processing</keyword>
<organism evidence="10 11">
    <name type="scientific">Penicillium chermesinum</name>
    <dbReference type="NCBI Taxonomy" id="63820"/>
    <lineage>
        <taxon>Eukaryota</taxon>
        <taxon>Fungi</taxon>
        <taxon>Dikarya</taxon>
        <taxon>Ascomycota</taxon>
        <taxon>Pezizomycotina</taxon>
        <taxon>Eurotiomycetes</taxon>
        <taxon>Eurotiomycetidae</taxon>
        <taxon>Eurotiales</taxon>
        <taxon>Aspergillaceae</taxon>
        <taxon>Penicillium</taxon>
    </lineage>
</organism>
<protein>
    <recommendedName>
        <fullName evidence="4">rRNA-processing protein EFG1</fullName>
    </recommendedName>
    <alternativeName>
        <fullName evidence="5">rRNA-processing protein efg1</fullName>
    </alternativeName>
</protein>
<dbReference type="OrthoDB" id="47732at2759"/>
<feature type="region of interest" description="Disordered" evidence="9">
    <location>
        <begin position="1"/>
        <end position="72"/>
    </location>
</feature>
<accession>A0A9W9NYQ2</accession>
<dbReference type="GO" id="GO:0005730">
    <property type="term" value="C:nucleolus"/>
    <property type="evidence" value="ECO:0007669"/>
    <property type="project" value="UniProtKB-SubCell"/>
</dbReference>
<dbReference type="PANTHER" id="PTHR33911:SF1">
    <property type="entry name" value="RRNA-PROCESSING PROTEIN EFG1"/>
    <property type="match status" value="1"/>
</dbReference>
<evidence type="ECO:0000256" key="7">
    <source>
        <dbReference type="ARBA" id="ARBA00023054"/>
    </source>
</evidence>
<comment type="similarity">
    <text evidence="3">Belongs to the EFG1 family.</text>
</comment>
<evidence type="ECO:0000256" key="1">
    <source>
        <dbReference type="ARBA" id="ARBA00002773"/>
    </source>
</evidence>
<gene>
    <name evidence="10" type="ORF">N7468_005205</name>
</gene>
<dbReference type="InterPro" id="IPR050786">
    <property type="entry name" value="EFG1_rRNA-proc"/>
</dbReference>
<feature type="compositionally biased region" description="Basic and acidic residues" evidence="9">
    <location>
        <begin position="200"/>
        <end position="214"/>
    </location>
</feature>
<comment type="caution">
    <text evidence="10">The sequence shown here is derived from an EMBL/GenBank/DDBJ whole genome shotgun (WGS) entry which is preliminary data.</text>
</comment>
<keyword evidence="8" id="KW-0539">Nucleus</keyword>
<dbReference type="Proteomes" id="UP001150941">
    <property type="component" value="Unassembled WGS sequence"/>
</dbReference>
<evidence type="ECO:0000256" key="3">
    <source>
        <dbReference type="ARBA" id="ARBA00006916"/>
    </source>
</evidence>
<evidence type="ECO:0000256" key="6">
    <source>
        <dbReference type="ARBA" id="ARBA00022552"/>
    </source>
</evidence>
<feature type="compositionally biased region" description="Acidic residues" evidence="9">
    <location>
        <begin position="285"/>
        <end position="297"/>
    </location>
</feature>
<feature type="compositionally biased region" description="Basic and acidic residues" evidence="9">
    <location>
        <begin position="170"/>
        <end position="189"/>
    </location>
</feature>
<evidence type="ECO:0000256" key="8">
    <source>
        <dbReference type="ARBA" id="ARBA00023242"/>
    </source>
</evidence>
<comment type="subcellular location">
    <subcellularLocation>
        <location evidence="2">Nucleus</location>
        <location evidence="2">Nucleolus</location>
    </subcellularLocation>
</comment>
<dbReference type="GO" id="GO:0030688">
    <property type="term" value="C:preribosome, small subunit precursor"/>
    <property type="evidence" value="ECO:0007669"/>
    <property type="project" value="TreeGrafter"/>
</dbReference>
<feature type="region of interest" description="Disordered" evidence="9">
    <location>
        <begin position="170"/>
        <end position="297"/>
    </location>
</feature>